<dbReference type="SUPFAM" id="SSF51556">
    <property type="entry name" value="Metallo-dependent hydrolases"/>
    <property type="match status" value="1"/>
</dbReference>
<dbReference type="GO" id="GO:0005737">
    <property type="term" value="C:cytoplasm"/>
    <property type="evidence" value="ECO:0007669"/>
    <property type="project" value="TreeGrafter"/>
</dbReference>
<keyword evidence="1 3" id="KW-0210">Decarboxylase</keyword>
<dbReference type="InterPro" id="IPR006680">
    <property type="entry name" value="Amidohydro-rel"/>
</dbReference>
<keyword evidence="2 3" id="KW-0456">Lyase</keyword>
<name>A0AAJ0DP14_9PEZI</name>
<dbReference type="Gene3D" id="3.20.20.140">
    <property type="entry name" value="Metal-dependent hydrolases"/>
    <property type="match status" value="1"/>
</dbReference>
<gene>
    <name evidence="5" type="ORF">LTR09_005254</name>
</gene>
<proteinExistence type="inferred from homology"/>
<dbReference type="PANTHER" id="PTHR21240">
    <property type="entry name" value="2-AMINO-3-CARBOXYLMUCONATE-6-SEMIALDEHYDE DECARBOXYLASE"/>
    <property type="match status" value="1"/>
</dbReference>
<organism evidence="5 6">
    <name type="scientific">Extremus antarcticus</name>
    <dbReference type="NCBI Taxonomy" id="702011"/>
    <lineage>
        <taxon>Eukaryota</taxon>
        <taxon>Fungi</taxon>
        <taxon>Dikarya</taxon>
        <taxon>Ascomycota</taxon>
        <taxon>Pezizomycotina</taxon>
        <taxon>Dothideomycetes</taxon>
        <taxon>Dothideomycetidae</taxon>
        <taxon>Mycosphaerellales</taxon>
        <taxon>Extremaceae</taxon>
        <taxon>Extremus</taxon>
    </lineage>
</organism>
<dbReference type="EMBL" id="JAWDJX010000015">
    <property type="protein sequence ID" value="KAK3053510.1"/>
    <property type="molecule type" value="Genomic_DNA"/>
</dbReference>
<dbReference type="AlphaFoldDB" id="A0AAJ0DP14"/>
<dbReference type="GO" id="GO:0019748">
    <property type="term" value="P:secondary metabolic process"/>
    <property type="evidence" value="ECO:0007669"/>
    <property type="project" value="TreeGrafter"/>
</dbReference>
<comment type="caution">
    <text evidence="5">The sequence shown here is derived from an EMBL/GenBank/DDBJ whole genome shotgun (WGS) entry which is preliminary data.</text>
</comment>
<keyword evidence="6" id="KW-1185">Reference proteome</keyword>
<evidence type="ECO:0000313" key="6">
    <source>
        <dbReference type="Proteomes" id="UP001271007"/>
    </source>
</evidence>
<dbReference type="InterPro" id="IPR032466">
    <property type="entry name" value="Metal_Hydrolase"/>
</dbReference>
<dbReference type="Pfam" id="PF04909">
    <property type="entry name" value="Amidohydro_2"/>
    <property type="match status" value="1"/>
</dbReference>
<protein>
    <recommendedName>
        <fullName evidence="4">Amidohydrolase-related domain-containing protein</fullName>
    </recommendedName>
</protein>
<sequence>MSGWARDYPQRLGAFGILPLPDINASLEEIRYCLDDLDFEGIGLYTNVNGVYLGDKALDPIMGELDRRGAVAFVHPAAPPESPSLPVMSLPVIEYTFDTTRAIGNLLFTQTRKRYPNIKMIFSHGGGALPFLAQRLALQSTLPFHGGRKFDESYAEMQGYYYDTAVTIGGPQFAALKAFVGSGKMLTGSDYPYMPKSAVPMAQKALIDFDGFSEDDRNRIGWTNAFELFPSLREKFPDIRA</sequence>
<evidence type="ECO:0000256" key="3">
    <source>
        <dbReference type="RuleBase" id="RU366045"/>
    </source>
</evidence>
<dbReference type="Proteomes" id="UP001271007">
    <property type="component" value="Unassembled WGS sequence"/>
</dbReference>
<dbReference type="GO" id="GO:0016787">
    <property type="term" value="F:hydrolase activity"/>
    <property type="evidence" value="ECO:0007669"/>
    <property type="project" value="InterPro"/>
</dbReference>
<comment type="similarity">
    <text evidence="3">Belongs to the metallo-dependent hydrolases superfamily.</text>
</comment>
<dbReference type="InterPro" id="IPR032465">
    <property type="entry name" value="ACMSD"/>
</dbReference>
<feature type="domain" description="Amidohydrolase-related" evidence="4">
    <location>
        <begin position="4"/>
        <end position="230"/>
    </location>
</feature>
<evidence type="ECO:0000256" key="2">
    <source>
        <dbReference type="ARBA" id="ARBA00023239"/>
    </source>
</evidence>
<evidence type="ECO:0000259" key="4">
    <source>
        <dbReference type="Pfam" id="PF04909"/>
    </source>
</evidence>
<evidence type="ECO:0000256" key="1">
    <source>
        <dbReference type="ARBA" id="ARBA00022793"/>
    </source>
</evidence>
<accession>A0AAJ0DP14</accession>
<evidence type="ECO:0000313" key="5">
    <source>
        <dbReference type="EMBL" id="KAK3053510.1"/>
    </source>
</evidence>
<dbReference type="GO" id="GO:0016831">
    <property type="term" value="F:carboxy-lyase activity"/>
    <property type="evidence" value="ECO:0007669"/>
    <property type="project" value="UniProtKB-KW"/>
</dbReference>
<reference evidence="5" key="1">
    <citation type="submission" date="2023-04" db="EMBL/GenBank/DDBJ databases">
        <title>Black Yeasts Isolated from many extreme environments.</title>
        <authorList>
            <person name="Coleine C."/>
            <person name="Stajich J.E."/>
            <person name="Selbmann L."/>
        </authorList>
    </citation>
    <scope>NUCLEOTIDE SEQUENCE</scope>
    <source>
        <strain evidence="5">CCFEE 5312</strain>
    </source>
</reference>
<dbReference type="PANTHER" id="PTHR21240:SF28">
    <property type="entry name" value="ISO-OROTATE DECARBOXYLASE (EUROFUNG)"/>
    <property type="match status" value="1"/>
</dbReference>